<protein>
    <recommendedName>
        <fullName evidence="2">AB hydrolase-1 domain-containing protein</fullName>
    </recommendedName>
</protein>
<dbReference type="Gene3D" id="3.40.50.1820">
    <property type="entry name" value="alpha/beta hydrolase"/>
    <property type="match status" value="1"/>
</dbReference>
<name>A0A7S0R1C0_9CHLO</name>
<evidence type="ECO:0000256" key="1">
    <source>
        <dbReference type="ARBA" id="ARBA00022801"/>
    </source>
</evidence>
<keyword evidence="1" id="KW-0378">Hydrolase</keyword>
<dbReference type="PANTHER" id="PTHR43798">
    <property type="entry name" value="MONOACYLGLYCEROL LIPASE"/>
    <property type="match status" value="1"/>
</dbReference>
<organism evidence="3">
    <name type="scientific">Pyramimonas obovata</name>
    <dbReference type="NCBI Taxonomy" id="1411642"/>
    <lineage>
        <taxon>Eukaryota</taxon>
        <taxon>Viridiplantae</taxon>
        <taxon>Chlorophyta</taxon>
        <taxon>Pyramimonadophyceae</taxon>
        <taxon>Pyramimonadales</taxon>
        <taxon>Pyramimonadaceae</taxon>
        <taxon>Pyramimonas</taxon>
        <taxon>Pyramimonas incertae sedis</taxon>
    </lineage>
</organism>
<dbReference type="AlphaFoldDB" id="A0A7S0R1C0"/>
<evidence type="ECO:0000259" key="2">
    <source>
        <dbReference type="Pfam" id="PF00561"/>
    </source>
</evidence>
<evidence type="ECO:0000313" key="3">
    <source>
        <dbReference type="EMBL" id="CAD8663009.1"/>
    </source>
</evidence>
<dbReference type="InterPro" id="IPR050266">
    <property type="entry name" value="AB_hydrolase_sf"/>
</dbReference>
<dbReference type="EMBL" id="HBFA01014201">
    <property type="protein sequence ID" value="CAD8663009.1"/>
    <property type="molecule type" value="Transcribed_RNA"/>
</dbReference>
<dbReference type="PANTHER" id="PTHR43798:SF31">
    <property type="entry name" value="AB HYDROLASE SUPERFAMILY PROTEIN YCLE"/>
    <property type="match status" value="1"/>
</dbReference>
<sequence>MAEPKFVTTNDGVKIAYHTYGSAGPAVVLIHGWSGSRHYFRDSIETIAKSCRVFAYDLRGHGDSDKPAWGSHVARLAADLRDFLIALDLTDVTGVGTSLGCAIMWSYIELFGQSDRLGKCVFVDQAPLQYRFEGDWELGSNGCYSAERLKGLRAKLLEDMDGFADDNAAGCIQRPLSNDTLAFLKAETLKACPKFLGALMADHTQLDWRPLLPTINLPSLVMVGKKSQCFPWQGVQYVADHIPSAKAAVYEEGDHWLYIEEADTFAAQVVDFAVVG</sequence>
<dbReference type="InterPro" id="IPR029058">
    <property type="entry name" value="AB_hydrolase_fold"/>
</dbReference>
<dbReference type="GO" id="GO:0016020">
    <property type="term" value="C:membrane"/>
    <property type="evidence" value="ECO:0007669"/>
    <property type="project" value="TreeGrafter"/>
</dbReference>
<feature type="domain" description="AB hydrolase-1" evidence="2">
    <location>
        <begin position="25"/>
        <end position="262"/>
    </location>
</feature>
<dbReference type="InterPro" id="IPR000073">
    <property type="entry name" value="AB_hydrolase_1"/>
</dbReference>
<gene>
    <name evidence="3" type="ORF">POBO1169_LOCUS7374</name>
</gene>
<accession>A0A7S0R1C0</accession>
<dbReference type="SUPFAM" id="SSF53474">
    <property type="entry name" value="alpha/beta-Hydrolases"/>
    <property type="match status" value="1"/>
</dbReference>
<dbReference type="GO" id="GO:0016787">
    <property type="term" value="F:hydrolase activity"/>
    <property type="evidence" value="ECO:0007669"/>
    <property type="project" value="UniProtKB-KW"/>
</dbReference>
<proteinExistence type="predicted"/>
<reference evidence="3" key="1">
    <citation type="submission" date="2021-01" db="EMBL/GenBank/DDBJ databases">
        <authorList>
            <person name="Corre E."/>
            <person name="Pelletier E."/>
            <person name="Niang G."/>
            <person name="Scheremetjew M."/>
            <person name="Finn R."/>
            <person name="Kale V."/>
            <person name="Holt S."/>
            <person name="Cochrane G."/>
            <person name="Meng A."/>
            <person name="Brown T."/>
            <person name="Cohen L."/>
        </authorList>
    </citation>
    <scope>NUCLEOTIDE SEQUENCE</scope>
    <source>
        <strain evidence="3">CCMP722</strain>
    </source>
</reference>
<dbReference type="Pfam" id="PF00561">
    <property type="entry name" value="Abhydrolase_1"/>
    <property type="match status" value="1"/>
</dbReference>